<evidence type="ECO:0000313" key="9">
    <source>
        <dbReference type="EMBL" id="RBP70606.1"/>
    </source>
</evidence>
<organism evidence="9 10">
    <name type="scientific">Brevibacterium celere</name>
    <dbReference type="NCBI Taxonomy" id="225845"/>
    <lineage>
        <taxon>Bacteria</taxon>
        <taxon>Bacillati</taxon>
        <taxon>Actinomycetota</taxon>
        <taxon>Actinomycetes</taxon>
        <taxon>Micrococcales</taxon>
        <taxon>Brevibacteriaceae</taxon>
        <taxon>Brevibacterium</taxon>
    </lineage>
</organism>
<accession>A0A366IHT8</accession>
<dbReference type="PANTHER" id="PTHR30269">
    <property type="entry name" value="TRANSMEMBRANE PROTEIN YFCA"/>
    <property type="match status" value="1"/>
</dbReference>
<keyword evidence="5 8" id="KW-0812">Transmembrane</keyword>
<feature type="transmembrane region" description="Helical" evidence="8">
    <location>
        <begin position="70"/>
        <end position="90"/>
    </location>
</feature>
<evidence type="ECO:0000256" key="5">
    <source>
        <dbReference type="ARBA" id="ARBA00022692"/>
    </source>
</evidence>
<evidence type="ECO:0000256" key="8">
    <source>
        <dbReference type="RuleBase" id="RU363041"/>
    </source>
</evidence>
<dbReference type="EMBL" id="QNSB01000008">
    <property type="protein sequence ID" value="RBP70606.1"/>
    <property type="molecule type" value="Genomic_DNA"/>
</dbReference>
<evidence type="ECO:0000256" key="2">
    <source>
        <dbReference type="ARBA" id="ARBA00009142"/>
    </source>
</evidence>
<sequence length="236" mass="24868">MTLVAFVVVAVTVLLSAFVQGSTGMGFAMITAPVVSFIDPSLIPVMLLVLMIPLNAYIAVREKADIHWHGVRWISVGRFAGTFLGLWILVVVNLHQLALLIGWSTMIAALVALLAPKFSPNRTALTTVGIITGVTETSTGVGGPPYALAYQHSPGPELRSTVAVCFLVGEVISLVVLALSGQISGHTMLVTAGLLPFLAAGSFLSRYVHHRLDGPVLRYTVLGFAIVSGAIVIVQA</sequence>
<evidence type="ECO:0000256" key="7">
    <source>
        <dbReference type="ARBA" id="ARBA00023136"/>
    </source>
</evidence>
<protein>
    <recommendedName>
        <fullName evidence="8">Probable membrane transporter protein</fullName>
    </recommendedName>
</protein>
<proteinExistence type="inferred from homology"/>
<comment type="subcellular location">
    <subcellularLocation>
        <location evidence="1 8">Cell membrane</location>
        <topology evidence="1 8">Multi-pass membrane protein</topology>
    </subcellularLocation>
</comment>
<evidence type="ECO:0000256" key="3">
    <source>
        <dbReference type="ARBA" id="ARBA00022448"/>
    </source>
</evidence>
<dbReference type="RefSeq" id="WP_113904730.1">
    <property type="nucleotide sequence ID" value="NZ_QNSB01000008.1"/>
</dbReference>
<evidence type="ECO:0000256" key="1">
    <source>
        <dbReference type="ARBA" id="ARBA00004651"/>
    </source>
</evidence>
<dbReference type="AlphaFoldDB" id="A0A366IHT8"/>
<comment type="similarity">
    <text evidence="2 8">Belongs to the 4-toluene sulfonate uptake permease (TSUP) (TC 2.A.102) family.</text>
</comment>
<keyword evidence="10" id="KW-1185">Reference proteome</keyword>
<dbReference type="InterPro" id="IPR002781">
    <property type="entry name" value="TM_pro_TauE-like"/>
</dbReference>
<comment type="caution">
    <text evidence="9">The sequence shown here is derived from an EMBL/GenBank/DDBJ whole genome shotgun (WGS) entry which is preliminary data.</text>
</comment>
<keyword evidence="3" id="KW-0813">Transport</keyword>
<feature type="transmembrane region" description="Helical" evidence="8">
    <location>
        <begin position="37"/>
        <end position="58"/>
    </location>
</feature>
<keyword evidence="7 8" id="KW-0472">Membrane</keyword>
<feature type="transmembrane region" description="Helical" evidence="8">
    <location>
        <begin position="161"/>
        <end position="179"/>
    </location>
</feature>
<evidence type="ECO:0000313" key="10">
    <source>
        <dbReference type="Proteomes" id="UP000253509"/>
    </source>
</evidence>
<keyword evidence="4 8" id="KW-1003">Cell membrane</keyword>
<keyword evidence="6 8" id="KW-1133">Transmembrane helix</keyword>
<evidence type="ECO:0000256" key="6">
    <source>
        <dbReference type="ARBA" id="ARBA00022989"/>
    </source>
</evidence>
<name>A0A366IHT8_9MICO</name>
<feature type="transmembrane region" description="Helical" evidence="8">
    <location>
        <begin position="96"/>
        <end position="115"/>
    </location>
</feature>
<dbReference type="Proteomes" id="UP000253509">
    <property type="component" value="Unassembled WGS sequence"/>
</dbReference>
<reference evidence="9 10" key="1">
    <citation type="submission" date="2018-06" db="EMBL/GenBank/DDBJ databases">
        <title>Freshwater and sediment microbial communities from various areas in North America, analyzing microbe dynamics in response to fracking.</title>
        <authorList>
            <person name="Lamendella R."/>
        </authorList>
    </citation>
    <scope>NUCLEOTIDE SEQUENCE [LARGE SCALE GENOMIC DNA]</scope>
    <source>
        <strain evidence="9 10">3b_TX</strain>
    </source>
</reference>
<gene>
    <name evidence="9" type="ORF">DFO65_10858</name>
</gene>
<dbReference type="PANTHER" id="PTHR30269:SF37">
    <property type="entry name" value="MEMBRANE TRANSPORTER PROTEIN"/>
    <property type="match status" value="1"/>
</dbReference>
<dbReference type="GO" id="GO:0005886">
    <property type="term" value="C:plasma membrane"/>
    <property type="evidence" value="ECO:0007669"/>
    <property type="project" value="UniProtKB-SubCell"/>
</dbReference>
<evidence type="ECO:0000256" key="4">
    <source>
        <dbReference type="ARBA" id="ARBA00022475"/>
    </source>
</evidence>
<dbReference type="InterPro" id="IPR052017">
    <property type="entry name" value="TSUP"/>
</dbReference>
<dbReference type="Pfam" id="PF01925">
    <property type="entry name" value="TauE"/>
    <property type="match status" value="1"/>
</dbReference>
<feature type="transmembrane region" description="Helical" evidence="8">
    <location>
        <begin position="216"/>
        <end position="234"/>
    </location>
</feature>
<feature type="transmembrane region" description="Helical" evidence="8">
    <location>
        <begin position="185"/>
        <end position="204"/>
    </location>
</feature>